<protein>
    <submittedName>
        <fullName evidence="9">Predicted Zn-dependent peptidase</fullName>
    </submittedName>
</protein>
<dbReference type="InterPro" id="IPR007863">
    <property type="entry name" value="Peptidase_M16_C"/>
</dbReference>
<dbReference type="RefSeq" id="WP_041974600.1">
    <property type="nucleotide sequence ID" value="NZ_CBXV010000003.1"/>
</dbReference>
<dbReference type="InterPro" id="IPR050626">
    <property type="entry name" value="Peptidase_M16"/>
</dbReference>
<keyword evidence="2" id="KW-0645">Protease</keyword>
<evidence type="ECO:0000259" key="7">
    <source>
        <dbReference type="Pfam" id="PF00675"/>
    </source>
</evidence>
<accession>A0A0B6WU20</accession>
<evidence type="ECO:0000313" key="10">
    <source>
        <dbReference type="Proteomes" id="UP000031518"/>
    </source>
</evidence>
<keyword evidence="5" id="KW-0482">Metalloprotease</keyword>
<dbReference type="GO" id="GO:0008237">
    <property type="term" value="F:metallopeptidase activity"/>
    <property type="evidence" value="ECO:0007669"/>
    <property type="project" value="UniProtKB-KW"/>
</dbReference>
<dbReference type="PANTHER" id="PTHR43690:SF17">
    <property type="entry name" value="PROTEIN YHJJ"/>
    <property type="match status" value="1"/>
</dbReference>
<sequence length="462" mass="52461" precursor="true">MRFVKLPFSLLLSMMLSYQAFSEPMPRRNDLETDNVPKIDYRLRTLANGLRVVSVEDHSSPTVAIQVWYHVGSKDDPEGRSGFAHLFEHMMFKSTKNMKDEMMDRLTEDVGGFNNAFTADDVTVYFEVVPSNYLETLLWAEADRLASLNVNDESFRSEREVVKEEFMQSYVAPPYGKLNLLIEQRSFMVHPYRRPGIGNIEELNAATLEDVRRFHATYYRPDNATLVVVGDFDPKQLDAWVDKYFGRIPKPAAPLPRVTAREPERSGERRYIEHAPNVPLPAIAVTYLVPPQRSDDAFALRVAEAVLAEGESSRLYQRLVYERQLAQFINANADLREDHGLFVLRVILASGKDPAEAERALLAEIEKMRSAPVANAELEKAKNQLLADLLRERETNNGKALAIGEATVLLGDPNRVNTDIARLQAVSAADVQRVMQRYFTDKNRVIIHYLAESTNAQTEGKR</sequence>
<feature type="domain" description="Peptidase M16 N-terminal" evidence="7">
    <location>
        <begin position="51"/>
        <end position="166"/>
    </location>
</feature>
<feature type="signal peptide" evidence="6">
    <location>
        <begin position="1"/>
        <end position="22"/>
    </location>
</feature>
<feature type="domain" description="Peptidase M16 C-terminal" evidence="8">
    <location>
        <begin position="206"/>
        <end position="385"/>
    </location>
</feature>
<comment type="similarity">
    <text evidence="1">Belongs to the peptidase M16 family.</text>
</comment>
<dbReference type="Pfam" id="PF05193">
    <property type="entry name" value="Peptidase_M16_C"/>
    <property type="match status" value="1"/>
</dbReference>
<evidence type="ECO:0000256" key="1">
    <source>
        <dbReference type="ARBA" id="ARBA00007261"/>
    </source>
</evidence>
<dbReference type="Pfam" id="PF00675">
    <property type="entry name" value="Peptidase_M16"/>
    <property type="match status" value="1"/>
</dbReference>
<reference evidence="9 10" key="1">
    <citation type="submission" date="2013-12" db="EMBL/GenBank/DDBJ databases">
        <authorList>
            <person name="Stott M."/>
        </authorList>
    </citation>
    <scope>NUCLEOTIDE SEQUENCE [LARGE SCALE GENOMIC DNA]</scope>
    <source>
        <strain evidence="9 10">K22</strain>
    </source>
</reference>
<feature type="chain" id="PRO_5002125367" evidence="6">
    <location>
        <begin position="23"/>
        <end position="462"/>
    </location>
</feature>
<reference evidence="9 10" key="2">
    <citation type="submission" date="2015-01" db="EMBL/GenBank/DDBJ databases">
        <title>Complete genome sequence of Pyrinomonas methylaliphatogenes type strain K22T.</title>
        <authorList>
            <person name="Lee K.C.Y."/>
            <person name="Power J.F."/>
            <person name="Dunfield P.F."/>
            <person name="Morgan X.C."/>
            <person name="Huttenhower C."/>
            <person name="Stott M.B."/>
        </authorList>
    </citation>
    <scope>NUCLEOTIDE SEQUENCE [LARGE SCALE GENOMIC DNA]</scope>
    <source>
        <strain evidence="9 10">K22</strain>
    </source>
</reference>
<evidence type="ECO:0000256" key="6">
    <source>
        <dbReference type="SAM" id="SignalP"/>
    </source>
</evidence>
<dbReference type="Gene3D" id="3.30.830.10">
    <property type="entry name" value="Metalloenzyme, LuxS/M16 peptidase-like"/>
    <property type="match status" value="2"/>
</dbReference>
<dbReference type="InterPro" id="IPR011249">
    <property type="entry name" value="Metalloenz_LuxS/M16"/>
</dbReference>
<evidence type="ECO:0000256" key="4">
    <source>
        <dbReference type="ARBA" id="ARBA00022833"/>
    </source>
</evidence>
<dbReference type="STRING" id="454194.PYK22_00723"/>
<keyword evidence="10" id="KW-1185">Reference proteome</keyword>
<evidence type="ECO:0000256" key="3">
    <source>
        <dbReference type="ARBA" id="ARBA00022801"/>
    </source>
</evidence>
<evidence type="ECO:0000256" key="2">
    <source>
        <dbReference type="ARBA" id="ARBA00022670"/>
    </source>
</evidence>
<evidence type="ECO:0000259" key="8">
    <source>
        <dbReference type="Pfam" id="PF05193"/>
    </source>
</evidence>
<keyword evidence="4" id="KW-0862">Zinc</keyword>
<evidence type="ECO:0000256" key="5">
    <source>
        <dbReference type="ARBA" id="ARBA00023049"/>
    </source>
</evidence>
<evidence type="ECO:0000313" key="9">
    <source>
        <dbReference type="EMBL" id="CDM64728.1"/>
    </source>
</evidence>
<dbReference type="GO" id="GO:0046872">
    <property type="term" value="F:metal ion binding"/>
    <property type="evidence" value="ECO:0007669"/>
    <property type="project" value="InterPro"/>
</dbReference>
<dbReference type="PANTHER" id="PTHR43690">
    <property type="entry name" value="NARDILYSIN"/>
    <property type="match status" value="1"/>
</dbReference>
<dbReference type="AlphaFoldDB" id="A0A0B6WU20"/>
<keyword evidence="3" id="KW-0378">Hydrolase</keyword>
<proteinExistence type="inferred from homology"/>
<keyword evidence="6" id="KW-0732">Signal</keyword>
<name>A0A0B6WU20_9BACT</name>
<gene>
    <name evidence="9" type="ORF">PYK22_00723</name>
</gene>
<dbReference type="GO" id="GO:0006508">
    <property type="term" value="P:proteolysis"/>
    <property type="evidence" value="ECO:0007669"/>
    <property type="project" value="UniProtKB-KW"/>
</dbReference>
<dbReference type="SUPFAM" id="SSF63411">
    <property type="entry name" value="LuxS/MPP-like metallohydrolase"/>
    <property type="match status" value="2"/>
</dbReference>
<dbReference type="EMBL" id="CBXV010000003">
    <property type="protein sequence ID" value="CDM64728.1"/>
    <property type="molecule type" value="Genomic_DNA"/>
</dbReference>
<dbReference type="Proteomes" id="UP000031518">
    <property type="component" value="Unassembled WGS sequence"/>
</dbReference>
<dbReference type="InterPro" id="IPR011765">
    <property type="entry name" value="Pept_M16_N"/>
</dbReference>
<organism evidence="9 10">
    <name type="scientific">Pyrinomonas methylaliphatogenes</name>
    <dbReference type="NCBI Taxonomy" id="454194"/>
    <lineage>
        <taxon>Bacteria</taxon>
        <taxon>Pseudomonadati</taxon>
        <taxon>Acidobacteriota</taxon>
        <taxon>Blastocatellia</taxon>
        <taxon>Blastocatellales</taxon>
        <taxon>Pyrinomonadaceae</taxon>
        <taxon>Pyrinomonas</taxon>
    </lineage>
</organism>